<accession>A0A2T7NLU7</accession>
<keyword evidence="8" id="KW-0238">DNA-binding</keyword>
<comment type="caution">
    <text evidence="13">The sequence shown here is derived from an EMBL/GenBank/DDBJ whole genome shotgun (WGS) entry which is preliminary data.</text>
</comment>
<evidence type="ECO:0000256" key="1">
    <source>
        <dbReference type="ARBA" id="ARBA00004123"/>
    </source>
</evidence>
<dbReference type="Proteomes" id="UP000245119">
    <property type="component" value="Linkage Group LG11"/>
</dbReference>
<evidence type="ECO:0000256" key="6">
    <source>
        <dbReference type="ARBA" id="ARBA00022999"/>
    </source>
</evidence>
<proteinExistence type="inferred from homology"/>
<dbReference type="GO" id="GO:0005634">
    <property type="term" value="C:nucleus"/>
    <property type="evidence" value="ECO:0007669"/>
    <property type="project" value="UniProtKB-SubCell"/>
</dbReference>
<dbReference type="SUPFAM" id="SSF55550">
    <property type="entry name" value="SH2 domain"/>
    <property type="match status" value="1"/>
</dbReference>
<name>A0A2T7NLU7_POMCA</name>
<dbReference type="Gene3D" id="3.30.505.10">
    <property type="entry name" value="SH2 domain"/>
    <property type="match status" value="1"/>
</dbReference>
<dbReference type="GO" id="GO:0003700">
    <property type="term" value="F:DNA-binding transcription factor activity"/>
    <property type="evidence" value="ECO:0007669"/>
    <property type="project" value="InterPro"/>
</dbReference>
<reference evidence="13 14" key="1">
    <citation type="submission" date="2018-04" db="EMBL/GenBank/DDBJ databases">
        <title>The genome of golden apple snail Pomacea canaliculata provides insight into stress tolerance and invasive adaptation.</title>
        <authorList>
            <person name="Liu C."/>
            <person name="Liu B."/>
            <person name="Ren Y."/>
            <person name="Zhang Y."/>
            <person name="Wang H."/>
            <person name="Li S."/>
            <person name="Jiang F."/>
            <person name="Yin L."/>
            <person name="Zhang G."/>
            <person name="Qian W."/>
            <person name="Fan W."/>
        </authorList>
    </citation>
    <scope>NUCLEOTIDE SEQUENCE [LARGE SCALE GENOMIC DNA]</scope>
    <source>
        <strain evidence="13">SZHN2017</strain>
        <tissue evidence="13">Muscle</tissue>
    </source>
</reference>
<evidence type="ECO:0000313" key="13">
    <source>
        <dbReference type="EMBL" id="PVD22147.1"/>
    </source>
</evidence>
<sequence length="623" mass="68979">MSTLCLSSLTLICVDFGGGGGIFVCTVYIMCQIAFTILDILFQCVMDGRIQKVCSVIVDVPGSIDIPEPTELVSLEEMLKHCMEKLINMCLVVFLHPPSTMITEKGKVASRDRDTSDVNNSKKFSTSVGLLGGSVLEGTLEITEVNMKLMFREDIAASLRDVTTNTSSFQIHGDLMTNKKSTDRRNSECEQKCCMKMYENVRVENFTRRDQKNVYKQICHAIYDVVFESPPTGWKFKGKVLSLPIVVRTGANQASEHKGAQLWYGFSAQNVYDVTSAVVSSLSLDQVVQMMDERICFIGGRSLLDYEKKFLREKLECAVKSGKTSRESGDKITLDAFIKVEEVFVIFGFASRKQCNEALVNSEPGTCLIRFSESCVEGNHENSKGRIGVVLKTAEGVHFAPPITAEKVQKHGLSMMIRNTKYMNITLLQVNERIPEVLLPTMCTIDDLKKYDPPQESKEKAVSSAQHTRTPDNTLDSTCSDVSRITRRAKRPTDCEIARGGKQKCNPPESLESSTSSGVSQPISFPSSSASQFCIPGVNQSMPRPHIEPTNQFSFPVIPATMENGSFTPQLLMAQNNEEAMYARDEQIMGNEDMDNILTSDLISNLFEITLADTALAGVQSTA</sequence>
<evidence type="ECO:0000256" key="5">
    <source>
        <dbReference type="ARBA" id="ARBA00022553"/>
    </source>
</evidence>
<protein>
    <submittedName>
        <fullName evidence="13">Uncharacterized protein</fullName>
    </submittedName>
</protein>
<dbReference type="GO" id="GO:0005737">
    <property type="term" value="C:cytoplasm"/>
    <property type="evidence" value="ECO:0007669"/>
    <property type="project" value="UniProtKB-SubCell"/>
</dbReference>
<keyword evidence="11" id="KW-0539">Nucleus</keyword>
<dbReference type="PANTHER" id="PTHR11801">
    <property type="entry name" value="SIGNAL TRANSDUCER AND ACTIVATOR OF TRANSCRIPTION"/>
    <property type="match status" value="1"/>
</dbReference>
<organism evidence="13 14">
    <name type="scientific">Pomacea canaliculata</name>
    <name type="common">Golden apple snail</name>
    <dbReference type="NCBI Taxonomy" id="400727"/>
    <lineage>
        <taxon>Eukaryota</taxon>
        <taxon>Metazoa</taxon>
        <taxon>Spiralia</taxon>
        <taxon>Lophotrochozoa</taxon>
        <taxon>Mollusca</taxon>
        <taxon>Gastropoda</taxon>
        <taxon>Caenogastropoda</taxon>
        <taxon>Architaenioglossa</taxon>
        <taxon>Ampullarioidea</taxon>
        <taxon>Ampullariidae</taxon>
        <taxon>Pomacea</taxon>
    </lineage>
</organism>
<comment type="subcellular location">
    <subcellularLocation>
        <location evidence="2">Cytoplasm</location>
    </subcellularLocation>
    <subcellularLocation>
        <location evidence="1">Nucleus</location>
    </subcellularLocation>
</comment>
<dbReference type="GO" id="GO:0003677">
    <property type="term" value="F:DNA binding"/>
    <property type="evidence" value="ECO:0007669"/>
    <property type="project" value="UniProtKB-KW"/>
</dbReference>
<keyword evidence="5" id="KW-0597">Phosphoprotein</keyword>
<dbReference type="InterPro" id="IPR001217">
    <property type="entry name" value="STAT"/>
</dbReference>
<dbReference type="Gene3D" id="1.10.238.10">
    <property type="entry name" value="EF-hand"/>
    <property type="match status" value="1"/>
</dbReference>
<keyword evidence="9" id="KW-0010">Activator</keyword>
<dbReference type="GO" id="GO:0007165">
    <property type="term" value="P:signal transduction"/>
    <property type="evidence" value="ECO:0007669"/>
    <property type="project" value="InterPro"/>
</dbReference>
<evidence type="ECO:0000256" key="10">
    <source>
        <dbReference type="ARBA" id="ARBA00023163"/>
    </source>
</evidence>
<dbReference type="InterPro" id="IPR008967">
    <property type="entry name" value="p53-like_TF_DNA-bd_sf"/>
</dbReference>
<dbReference type="OrthoDB" id="6140367at2759"/>
<dbReference type="InterPro" id="IPR036860">
    <property type="entry name" value="SH2_dom_sf"/>
</dbReference>
<evidence type="ECO:0000256" key="4">
    <source>
        <dbReference type="ARBA" id="ARBA00022490"/>
    </source>
</evidence>
<dbReference type="EMBL" id="PZQS01000011">
    <property type="protein sequence ID" value="PVD22147.1"/>
    <property type="molecule type" value="Genomic_DNA"/>
</dbReference>
<keyword evidence="6" id="KW-0727">SH2 domain</keyword>
<feature type="region of interest" description="Disordered" evidence="12">
    <location>
        <begin position="449"/>
        <end position="525"/>
    </location>
</feature>
<keyword evidence="14" id="KW-1185">Reference proteome</keyword>
<evidence type="ECO:0000256" key="7">
    <source>
        <dbReference type="ARBA" id="ARBA00023015"/>
    </source>
</evidence>
<dbReference type="STRING" id="400727.A0A2T7NLU7"/>
<evidence type="ECO:0000256" key="11">
    <source>
        <dbReference type="ARBA" id="ARBA00023242"/>
    </source>
</evidence>
<feature type="compositionally biased region" description="Basic and acidic residues" evidence="12">
    <location>
        <begin position="449"/>
        <end position="461"/>
    </location>
</feature>
<gene>
    <name evidence="13" type="ORF">C0Q70_17952</name>
</gene>
<dbReference type="Gene3D" id="2.60.40.630">
    <property type="entry name" value="STAT transcription factor, DNA-binding domain"/>
    <property type="match status" value="1"/>
</dbReference>
<evidence type="ECO:0000256" key="12">
    <source>
        <dbReference type="SAM" id="MobiDB-lite"/>
    </source>
</evidence>
<dbReference type="InterPro" id="IPR012345">
    <property type="entry name" value="STAT_TF_DNA-bd_N"/>
</dbReference>
<evidence type="ECO:0000256" key="3">
    <source>
        <dbReference type="ARBA" id="ARBA00005586"/>
    </source>
</evidence>
<evidence type="ECO:0000256" key="2">
    <source>
        <dbReference type="ARBA" id="ARBA00004496"/>
    </source>
</evidence>
<feature type="compositionally biased region" description="Polar residues" evidence="12">
    <location>
        <begin position="463"/>
        <end position="483"/>
    </location>
</feature>
<dbReference type="SUPFAM" id="SSF49417">
    <property type="entry name" value="p53-like transcription factors"/>
    <property type="match status" value="1"/>
</dbReference>
<evidence type="ECO:0000256" key="9">
    <source>
        <dbReference type="ARBA" id="ARBA00023159"/>
    </source>
</evidence>
<dbReference type="AlphaFoldDB" id="A0A2T7NLU7"/>
<keyword evidence="7" id="KW-0805">Transcription regulation</keyword>
<keyword evidence="4" id="KW-0963">Cytoplasm</keyword>
<keyword evidence="10" id="KW-0804">Transcription</keyword>
<comment type="similarity">
    <text evidence="3">Belongs to the transcription factor STAT family.</text>
</comment>
<feature type="compositionally biased region" description="Low complexity" evidence="12">
    <location>
        <begin position="510"/>
        <end position="525"/>
    </location>
</feature>
<evidence type="ECO:0000256" key="8">
    <source>
        <dbReference type="ARBA" id="ARBA00023125"/>
    </source>
</evidence>
<evidence type="ECO:0000313" key="14">
    <source>
        <dbReference type="Proteomes" id="UP000245119"/>
    </source>
</evidence>